<evidence type="ECO:0000259" key="4">
    <source>
        <dbReference type="Pfam" id="PF03446"/>
    </source>
</evidence>
<dbReference type="GO" id="GO:0050661">
    <property type="term" value="F:NADP binding"/>
    <property type="evidence" value="ECO:0007669"/>
    <property type="project" value="InterPro"/>
</dbReference>
<keyword evidence="7" id="KW-1185">Reference proteome</keyword>
<dbReference type="PIRSF" id="PIRSF000103">
    <property type="entry name" value="HIBADH"/>
    <property type="match status" value="1"/>
</dbReference>
<gene>
    <name evidence="6" type="ORF">AYR66_08610</name>
</gene>
<dbReference type="Pfam" id="PF14833">
    <property type="entry name" value="NAD_binding_11"/>
    <property type="match status" value="1"/>
</dbReference>
<keyword evidence="1" id="KW-0560">Oxidoreductase</keyword>
<dbReference type="InterPro" id="IPR015815">
    <property type="entry name" value="HIBADH-related"/>
</dbReference>
<accession>A0A254TIP3</accession>
<evidence type="ECO:0000256" key="3">
    <source>
        <dbReference type="PIRSR" id="PIRSR000103-1"/>
    </source>
</evidence>
<dbReference type="SUPFAM" id="SSF48179">
    <property type="entry name" value="6-phosphogluconate dehydrogenase C-terminal domain-like"/>
    <property type="match status" value="1"/>
</dbReference>
<feature type="domain" description="3-hydroxyisobutyrate dehydrogenase-like NAD-binding" evidence="5">
    <location>
        <begin position="169"/>
        <end position="288"/>
    </location>
</feature>
<dbReference type="InterPro" id="IPR036291">
    <property type="entry name" value="NAD(P)-bd_dom_sf"/>
</dbReference>
<dbReference type="GO" id="GO:0051287">
    <property type="term" value="F:NAD binding"/>
    <property type="evidence" value="ECO:0007669"/>
    <property type="project" value="InterPro"/>
</dbReference>
<dbReference type="Proteomes" id="UP000197535">
    <property type="component" value="Unassembled WGS sequence"/>
</dbReference>
<dbReference type="PANTHER" id="PTHR43060">
    <property type="entry name" value="3-HYDROXYISOBUTYRATE DEHYDROGENASE-LIKE 1, MITOCHONDRIAL-RELATED"/>
    <property type="match status" value="1"/>
</dbReference>
<dbReference type="InterPro" id="IPR006115">
    <property type="entry name" value="6PGDH_NADP-bd"/>
</dbReference>
<evidence type="ECO:0000256" key="1">
    <source>
        <dbReference type="ARBA" id="ARBA00023002"/>
    </source>
</evidence>
<dbReference type="InterPro" id="IPR029154">
    <property type="entry name" value="HIBADH-like_NADP-bd"/>
</dbReference>
<proteinExistence type="predicted"/>
<comment type="caution">
    <text evidence="6">The sequence shown here is derived from an EMBL/GenBank/DDBJ whole genome shotgun (WGS) entry which is preliminary data.</text>
</comment>
<name>A0A254TIP3_9BURK</name>
<evidence type="ECO:0000256" key="2">
    <source>
        <dbReference type="ARBA" id="ARBA00023027"/>
    </source>
</evidence>
<dbReference type="InterPro" id="IPR008927">
    <property type="entry name" value="6-PGluconate_DH-like_C_sf"/>
</dbReference>
<dbReference type="EMBL" id="LSTO01000001">
    <property type="protein sequence ID" value="OWW19568.1"/>
    <property type="molecule type" value="Genomic_DNA"/>
</dbReference>
<keyword evidence="2" id="KW-0520">NAD</keyword>
<evidence type="ECO:0000313" key="6">
    <source>
        <dbReference type="EMBL" id="OWW19568.1"/>
    </source>
</evidence>
<dbReference type="RefSeq" id="WP_170942055.1">
    <property type="nucleotide sequence ID" value="NZ_LSTO01000001.1"/>
</dbReference>
<protein>
    <recommendedName>
        <fullName evidence="8">3-hydroxyisobutyrate dehydrogenase</fullName>
    </recommendedName>
</protein>
<dbReference type="AlphaFoldDB" id="A0A254TIP3"/>
<dbReference type="GO" id="GO:0016491">
    <property type="term" value="F:oxidoreductase activity"/>
    <property type="evidence" value="ECO:0007669"/>
    <property type="project" value="UniProtKB-KW"/>
</dbReference>
<organism evidence="6 7">
    <name type="scientific">Noviherbaspirillum denitrificans</name>
    <dbReference type="NCBI Taxonomy" id="1968433"/>
    <lineage>
        <taxon>Bacteria</taxon>
        <taxon>Pseudomonadati</taxon>
        <taxon>Pseudomonadota</taxon>
        <taxon>Betaproteobacteria</taxon>
        <taxon>Burkholderiales</taxon>
        <taxon>Oxalobacteraceae</taxon>
        <taxon>Noviherbaspirillum</taxon>
    </lineage>
</organism>
<dbReference type="Pfam" id="PF03446">
    <property type="entry name" value="NAD_binding_2"/>
    <property type="match status" value="1"/>
</dbReference>
<dbReference type="Gene3D" id="1.10.1040.10">
    <property type="entry name" value="N-(1-d-carboxylethyl)-l-norvaline Dehydrogenase, domain 2"/>
    <property type="match status" value="1"/>
</dbReference>
<evidence type="ECO:0008006" key="8">
    <source>
        <dbReference type="Google" id="ProtNLM"/>
    </source>
</evidence>
<dbReference type="SUPFAM" id="SSF51735">
    <property type="entry name" value="NAD(P)-binding Rossmann-fold domains"/>
    <property type="match status" value="1"/>
</dbReference>
<dbReference type="InterPro" id="IPR013328">
    <property type="entry name" value="6PGD_dom2"/>
</dbReference>
<dbReference type="Gene3D" id="3.40.50.720">
    <property type="entry name" value="NAD(P)-binding Rossmann-like Domain"/>
    <property type="match status" value="1"/>
</dbReference>
<feature type="domain" description="6-phosphogluconate dehydrogenase NADP-binding" evidence="4">
    <location>
        <begin position="8"/>
        <end position="163"/>
    </location>
</feature>
<feature type="active site" evidence="3">
    <location>
        <position position="175"/>
    </location>
</feature>
<evidence type="ECO:0000259" key="5">
    <source>
        <dbReference type="Pfam" id="PF14833"/>
    </source>
</evidence>
<sequence>MHPRTQAGIIGIGAMGMAMARNLHGKGFHVRVRDIRPEAEAEAISLGMTACSTPAALAQQSDLVIVVVVNAQQIDEVLFGDGGIATISDAGKCVMLCSTIAPEDTVRCAERLASHGVAMIDAPISGGPARAEAGTMSMMIAAEDELLARYRDVLDALSDKQFHISATIGDGARTKLVNNLLAGINLVAGAEALALGMKIGLDPQRLFEVICASSGHSWIFQDRMARVLKDDFSPRAFAHILTKDVSLATAMADTAQFATPLGDAALEIFRKTVENGWADLDDGAVIKTYLGN</sequence>
<evidence type="ECO:0000313" key="7">
    <source>
        <dbReference type="Proteomes" id="UP000197535"/>
    </source>
</evidence>
<reference evidence="6 7" key="1">
    <citation type="submission" date="2016-02" db="EMBL/GenBank/DDBJ databases">
        <authorList>
            <person name="Wen L."/>
            <person name="He K."/>
            <person name="Yang H."/>
        </authorList>
    </citation>
    <scope>NUCLEOTIDE SEQUENCE [LARGE SCALE GENOMIC DNA]</scope>
    <source>
        <strain evidence="6 7">TSA40</strain>
    </source>
</reference>